<dbReference type="InterPro" id="IPR001851">
    <property type="entry name" value="ABC_transp_permease"/>
</dbReference>
<organism evidence="7 8">
    <name type="scientific">Pararobbsia silviterrae</name>
    <dbReference type="NCBI Taxonomy" id="1792498"/>
    <lineage>
        <taxon>Bacteria</taxon>
        <taxon>Pseudomonadati</taxon>
        <taxon>Pseudomonadota</taxon>
        <taxon>Betaproteobacteria</taxon>
        <taxon>Burkholderiales</taxon>
        <taxon>Burkholderiaceae</taxon>
        <taxon>Pararobbsia</taxon>
    </lineage>
</organism>
<feature type="transmembrane region" description="Helical" evidence="6">
    <location>
        <begin position="267"/>
        <end position="288"/>
    </location>
</feature>
<dbReference type="PANTHER" id="PTHR32196:SF69">
    <property type="entry name" value="BRANCHED-CHAIN AMINO ACID TRANSPORT SYSTEM, PERMEASE PROTEIN"/>
    <property type="match status" value="1"/>
</dbReference>
<keyword evidence="8" id="KW-1185">Reference proteome</keyword>
<keyword evidence="5 6" id="KW-0472">Membrane</keyword>
<dbReference type="EMBL" id="RBZU01000012">
    <property type="protein sequence ID" value="RKP47802.1"/>
    <property type="molecule type" value="Genomic_DNA"/>
</dbReference>
<proteinExistence type="predicted"/>
<comment type="caution">
    <text evidence="7">The sequence shown here is derived from an EMBL/GenBank/DDBJ whole genome shotgun (WGS) entry which is preliminary data.</text>
</comment>
<evidence type="ECO:0000313" key="8">
    <source>
        <dbReference type="Proteomes" id="UP000270342"/>
    </source>
</evidence>
<accession>A0A494XD40</accession>
<name>A0A494XD40_9BURK</name>
<dbReference type="GO" id="GO:0005886">
    <property type="term" value="C:plasma membrane"/>
    <property type="evidence" value="ECO:0007669"/>
    <property type="project" value="UniProtKB-SubCell"/>
</dbReference>
<protein>
    <submittedName>
        <fullName evidence="7">ABC transporter permease</fullName>
    </submittedName>
</protein>
<keyword evidence="4 6" id="KW-1133">Transmembrane helix</keyword>
<evidence type="ECO:0000256" key="1">
    <source>
        <dbReference type="ARBA" id="ARBA00004651"/>
    </source>
</evidence>
<dbReference type="PANTHER" id="PTHR32196">
    <property type="entry name" value="ABC TRANSPORTER PERMEASE PROTEIN YPHD-RELATED-RELATED"/>
    <property type="match status" value="1"/>
</dbReference>
<dbReference type="OrthoDB" id="8897092at2"/>
<keyword evidence="2" id="KW-1003">Cell membrane</keyword>
<dbReference type="GO" id="GO:0022857">
    <property type="term" value="F:transmembrane transporter activity"/>
    <property type="evidence" value="ECO:0007669"/>
    <property type="project" value="InterPro"/>
</dbReference>
<sequence length="343" mass="36030">MKQAESLADARTAQASARGFSIGGARQWLRRSGVGAQWISLALIVLAFAIGTQGQSLSWTNLQVVLSLAAIPAILAVGLHLTIVIGGIDLSLQGTVAVCAVFVGVLSKNRFNDFDVGLWIVPIAMAIGAAAGFVTGMLHTKLRIPSFITTLGISWVLYGVAVYINKSKLISLLDTRIQHFINEKTFGIAHIVLVALLITLVVQWFEDKTRTGRYLYAVGGDEALARQAGINVERIKVLAFVVAGCLYGLGAVLLVNRMGSATSRAGLNLLFPVITAVAVGGVSLTGGLGGAKNALLGTLILTVLNNGMVLMAVNPYAQTAVNGVVLIVAVALTLDRKKLGFIK</sequence>
<feature type="transmembrane region" description="Helical" evidence="6">
    <location>
        <begin position="237"/>
        <end position="255"/>
    </location>
</feature>
<reference evidence="7 8" key="1">
    <citation type="submission" date="2018-10" db="EMBL/GenBank/DDBJ databases">
        <title>Robbsia sp. DHC34, isolated from soil.</title>
        <authorList>
            <person name="Gao Z.-H."/>
            <person name="Qiu L.-H."/>
        </authorList>
    </citation>
    <scope>NUCLEOTIDE SEQUENCE [LARGE SCALE GENOMIC DNA]</scope>
    <source>
        <strain evidence="7 8">DHC34</strain>
    </source>
</reference>
<dbReference type="Proteomes" id="UP000270342">
    <property type="component" value="Unassembled WGS sequence"/>
</dbReference>
<feature type="transmembrane region" description="Helical" evidence="6">
    <location>
        <begin position="144"/>
        <end position="164"/>
    </location>
</feature>
<evidence type="ECO:0000256" key="3">
    <source>
        <dbReference type="ARBA" id="ARBA00022692"/>
    </source>
</evidence>
<evidence type="ECO:0000256" key="5">
    <source>
        <dbReference type="ARBA" id="ARBA00023136"/>
    </source>
</evidence>
<feature type="transmembrane region" description="Helical" evidence="6">
    <location>
        <begin position="90"/>
        <end position="106"/>
    </location>
</feature>
<gene>
    <name evidence="7" type="ORF">D7S86_22885</name>
</gene>
<dbReference type="RefSeq" id="WP_121089687.1">
    <property type="nucleotide sequence ID" value="NZ_RBZU01000012.1"/>
</dbReference>
<evidence type="ECO:0000256" key="2">
    <source>
        <dbReference type="ARBA" id="ARBA00022475"/>
    </source>
</evidence>
<feature type="transmembrane region" description="Helical" evidence="6">
    <location>
        <begin position="308"/>
        <end position="334"/>
    </location>
</feature>
<dbReference type="AlphaFoldDB" id="A0A494XD40"/>
<keyword evidence="3 6" id="KW-0812">Transmembrane</keyword>
<feature type="transmembrane region" description="Helical" evidence="6">
    <location>
        <begin position="118"/>
        <end position="138"/>
    </location>
</feature>
<evidence type="ECO:0000256" key="6">
    <source>
        <dbReference type="SAM" id="Phobius"/>
    </source>
</evidence>
<feature type="transmembrane region" description="Helical" evidence="6">
    <location>
        <begin position="64"/>
        <end position="84"/>
    </location>
</feature>
<dbReference type="Pfam" id="PF02653">
    <property type="entry name" value="BPD_transp_2"/>
    <property type="match status" value="1"/>
</dbReference>
<comment type="subcellular location">
    <subcellularLocation>
        <location evidence="1">Cell membrane</location>
        <topology evidence="1">Multi-pass membrane protein</topology>
    </subcellularLocation>
</comment>
<evidence type="ECO:0000256" key="4">
    <source>
        <dbReference type="ARBA" id="ARBA00022989"/>
    </source>
</evidence>
<feature type="transmembrane region" description="Helical" evidence="6">
    <location>
        <begin position="185"/>
        <end position="205"/>
    </location>
</feature>
<evidence type="ECO:0000313" key="7">
    <source>
        <dbReference type="EMBL" id="RKP47802.1"/>
    </source>
</evidence>
<dbReference type="CDD" id="cd06579">
    <property type="entry name" value="TM_PBP1_transp_AraH_like"/>
    <property type="match status" value="1"/>
</dbReference>
<feature type="transmembrane region" description="Helical" evidence="6">
    <location>
        <begin position="35"/>
        <end position="52"/>
    </location>
</feature>